<keyword evidence="1" id="KW-0472">Membrane</keyword>
<gene>
    <name evidence="3" type="ORF">FL583_07745</name>
</gene>
<sequence>MSRSILSRSAAVGAAALSALVLFAASGAHPMVGEPAQAVDAGAVLVTSVLAGLAGWAVLAILERTTKRAFRNWTVVSIAVFALSLLGPLGSAADTHSTWVLVALHFVVFGVLYAGLARTARARDCAQVNVPQRAKPLV</sequence>
<evidence type="ECO:0000256" key="1">
    <source>
        <dbReference type="SAM" id="Phobius"/>
    </source>
</evidence>
<accession>A0A545AWB4</accession>
<feature type="transmembrane region" description="Helical" evidence="1">
    <location>
        <begin position="99"/>
        <end position="116"/>
    </location>
</feature>
<dbReference type="EMBL" id="VIRS01000004">
    <property type="protein sequence ID" value="TQS45614.1"/>
    <property type="molecule type" value="Genomic_DNA"/>
</dbReference>
<dbReference type="AlphaFoldDB" id="A0A545AWB4"/>
<dbReference type="RefSeq" id="WP_142703790.1">
    <property type="nucleotide sequence ID" value="NZ_VIRS01000004.1"/>
</dbReference>
<feature type="signal peptide" evidence="2">
    <location>
        <begin position="1"/>
        <end position="24"/>
    </location>
</feature>
<evidence type="ECO:0000256" key="2">
    <source>
        <dbReference type="SAM" id="SignalP"/>
    </source>
</evidence>
<feature type="chain" id="PRO_5039101376" evidence="2">
    <location>
        <begin position="25"/>
        <end position="138"/>
    </location>
</feature>
<feature type="transmembrane region" description="Helical" evidence="1">
    <location>
        <begin position="74"/>
        <end position="93"/>
    </location>
</feature>
<keyword evidence="4" id="KW-1185">Reference proteome</keyword>
<comment type="caution">
    <text evidence="3">The sequence shown here is derived from an EMBL/GenBank/DDBJ whole genome shotgun (WGS) entry which is preliminary data.</text>
</comment>
<dbReference type="InterPro" id="IPR045713">
    <property type="entry name" value="DUF6069"/>
</dbReference>
<dbReference type="Proteomes" id="UP000317982">
    <property type="component" value="Unassembled WGS sequence"/>
</dbReference>
<proteinExistence type="predicted"/>
<feature type="transmembrane region" description="Helical" evidence="1">
    <location>
        <begin position="43"/>
        <end position="62"/>
    </location>
</feature>
<keyword evidence="2" id="KW-0732">Signal</keyword>
<protein>
    <submittedName>
        <fullName evidence="3">Uncharacterized protein</fullName>
    </submittedName>
</protein>
<keyword evidence="1" id="KW-1133">Transmembrane helix</keyword>
<reference evidence="3 4" key="1">
    <citation type="submission" date="2019-07" db="EMBL/GenBank/DDBJ databases">
        <title>Cryptosporangium phraense sp. nov., isolated from plant litter.</title>
        <authorList>
            <person name="Suriyachadkun C."/>
        </authorList>
    </citation>
    <scope>NUCLEOTIDE SEQUENCE [LARGE SCALE GENOMIC DNA]</scope>
    <source>
        <strain evidence="3 4">A-T 5661</strain>
    </source>
</reference>
<evidence type="ECO:0000313" key="4">
    <source>
        <dbReference type="Proteomes" id="UP000317982"/>
    </source>
</evidence>
<organism evidence="3 4">
    <name type="scientific">Cryptosporangium phraense</name>
    <dbReference type="NCBI Taxonomy" id="2593070"/>
    <lineage>
        <taxon>Bacteria</taxon>
        <taxon>Bacillati</taxon>
        <taxon>Actinomycetota</taxon>
        <taxon>Actinomycetes</taxon>
        <taxon>Cryptosporangiales</taxon>
        <taxon>Cryptosporangiaceae</taxon>
        <taxon>Cryptosporangium</taxon>
    </lineage>
</organism>
<keyword evidence="1" id="KW-0812">Transmembrane</keyword>
<name>A0A545AWB4_9ACTN</name>
<dbReference type="Pfam" id="PF19545">
    <property type="entry name" value="DUF6069"/>
    <property type="match status" value="1"/>
</dbReference>
<dbReference type="InParanoid" id="A0A545AWB4"/>
<evidence type="ECO:0000313" key="3">
    <source>
        <dbReference type="EMBL" id="TQS45614.1"/>
    </source>
</evidence>